<evidence type="ECO:0000313" key="2">
    <source>
        <dbReference type="EMBL" id="GFR86442.1"/>
    </source>
</evidence>
<feature type="compositionally biased region" description="Polar residues" evidence="1">
    <location>
        <begin position="686"/>
        <end position="720"/>
    </location>
</feature>
<feature type="compositionally biased region" description="Polar residues" evidence="1">
    <location>
        <begin position="1"/>
        <end position="22"/>
    </location>
</feature>
<comment type="caution">
    <text evidence="2">The sequence shown here is derived from an EMBL/GenBank/DDBJ whole genome shotgun (WGS) entry which is preliminary data.</text>
</comment>
<protein>
    <submittedName>
        <fullName evidence="2">Uncharacterized protein</fullName>
    </submittedName>
</protein>
<feature type="compositionally biased region" description="Low complexity" evidence="1">
    <location>
        <begin position="721"/>
        <end position="765"/>
    </location>
</feature>
<keyword evidence="3" id="KW-1185">Reference proteome</keyword>
<feature type="region of interest" description="Disordered" evidence="1">
    <location>
        <begin position="686"/>
        <end position="859"/>
    </location>
</feature>
<accession>A0AAV4GL35</accession>
<gene>
    <name evidence="2" type="ORF">ElyMa_006052400</name>
</gene>
<reference evidence="2 3" key="1">
    <citation type="journal article" date="2021" name="Elife">
        <title>Chloroplast acquisition without the gene transfer in kleptoplastic sea slugs, Plakobranchus ocellatus.</title>
        <authorList>
            <person name="Maeda T."/>
            <person name="Takahashi S."/>
            <person name="Yoshida T."/>
            <person name="Shimamura S."/>
            <person name="Takaki Y."/>
            <person name="Nagai Y."/>
            <person name="Toyoda A."/>
            <person name="Suzuki Y."/>
            <person name="Arimoto A."/>
            <person name="Ishii H."/>
            <person name="Satoh N."/>
            <person name="Nishiyama T."/>
            <person name="Hasebe M."/>
            <person name="Maruyama T."/>
            <person name="Minagawa J."/>
            <person name="Obokata J."/>
            <person name="Shigenobu S."/>
        </authorList>
    </citation>
    <scope>NUCLEOTIDE SEQUENCE [LARGE SCALE GENOMIC DNA]</scope>
</reference>
<dbReference type="EMBL" id="BMAT01012127">
    <property type="protein sequence ID" value="GFR86442.1"/>
    <property type="molecule type" value="Genomic_DNA"/>
</dbReference>
<feature type="compositionally biased region" description="Low complexity" evidence="1">
    <location>
        <begin position="935"/>
        <end position="945"/>
    </location>
</feature>
<dbReference type="AlphaFoldDB" id="A0AAV4GL35"/>
<organism evidence="2 3">
    <name type="scientific">Elysia marginata</name>
    <dbReference type="NCBI Taxonomy" id="1093978"/>
    <lineage>
        <taxon>Eukaryota</taxon>
        <taxon>Metazoa</taxon>
        <taxon>Spiralia</taxon>
        <taxon>Lophotrochozoa</taxon>
        <taxon>Mollusca</taxon>
        <taxon>Gastropoda</taxon>
        <taxon>Heterobranchia</taxon>
        <taxon>Euthyneura</taxon>
        <taxon>Panpulmonata</taxon>
        <taxon>Sacoglossa</taxon>
        <taxon>Placobranchoidea</taxon>
        <taxon>Plakobranchidae</taxon>
        <taxon>Elysia</taxon>
    </lineage>
</organism>
<feature type="compositionally biased region" description="Low complexity" evidence="1">
    <location>
        <begin position="595"/>
        <end position="606"/>
    </location>
</feature>
<feature type="compositionally biased region" description="Polar residues" evidence="1">
    <location>
        <begin position="766"/>
        <end position="797"/>
    </location>
</feature>
<feature type="region of interest" description="Disordered" evidence="1">
    <location>
        <begin position="582"/>
        <end position="607"/>
    </location>
</feature>
<feature type="compositionally biased region" description="Polar residues" evidence="1">
    <location>
        <begin position="44"/>
        <end position="60"/>
    </location>
</feature>
<feature type="compositionally biased region" description="Low complexity" evidence="1">
    <location>
        <begin position="798"/>
        <end position="831"/>
    </location>
</feature>
<evidence type="ECO:0000313" key="3">
    <source>
        <dbReference type="Proteomes" id="UP000762676"/>
    </source>
</evidence>
<feature type="compositionally biased region" description="Polar residues" evidence="1">
    <location>
        <begin position="902"/>
        <end position="934"/>
    </location>
</feature>
<feature type="region of interest" description="Disordered" evidence="1">
    <location>
        <begin position="902"/>
        <end position="945"/>
    </location>
</feature>
<feature type="region of interest" description="Disordered" evidence="1">
    <location>
        <begin position="217"/>
        <end position="257"/>
    </location>
</feature>
<feature type="compositionally biased region" description="Low complexity" evidence="1">
    <location>
        <begin position="177"/>
        <end position="186"/>
    </location>
</feature>
<feature type="region of interest" description="Disordered" evidence="1">
    <location>
        <begin position="1"/>
        <end position="60"/>
    </location>
</feature>
<feature type="compositionally biased region" description="Polar residues" evidence="1">
    <location>
        <begin position="832"/>
        <end position="851"/>
    </location>
</feature>
<dbReference type="Proteomes" id="UP000762676">
    <property type="component" value="Unassembled WGS sequence"/>
</dbReference>
<name>A0AAV4GL35_9GAST</name>
<evidence type="ECO:0000256" key="1">
    <source>
        <dbReference type="SAM" id="MobiDB-lite"/>
    </source>
</evidence>
<feature type="region of interest" description="Disordered" evidence="1">
    <location>
        <begin position="969"/>
        <end position="1059"/>
    </location>
</feature>
<feature type="compositionally biased region" description="Polar residues" evidence="1">
    <location>
        <begin position="992"/>
        <end position="1059"/>
    </location>
</feature>
<feature type="compositionally biased region" description="Low complexity" evidence="1">
    <location>
        <begin position="969"/>
        <end position="979"/>
    </location>
</feature>
<proteinExistence type="predicted"/>
<feature type="region of interest" description="Disordered" evidence="1">
    <location>
        <begin position="163"/>
        <end position="186"/>
    </location>
</feature>
<sequence length="1149" mass="122518">MEVTNQTVEFTSPANQTMTNSPTPMPESTIETVRIKRSTEDRNQSSGNETERTPPSLTQCSAPCPDSPNHECRMVTACKNCTAPIIRCIKKKYVDPVFERNRFREDFCAPFGVVLHVQQELRELLPVKCFENETCPNLSECKMSFTDGKDYCCAKPGTDPPAVRKRRTAAGQTRFNSTTSTATSATPTFPPYVTYENQTFSLIIDVFTTLFPFTTTSKPDAQQTVSSSSSSSSNPVSRRKRSYRDYKETRRNLKKGLKPSVKPDCLLVTMTSTKQEWNSKVLTPPVTKRLPHPKQSAISVARVVEQISKVKCTRSATFFFMGRILLVRGGCSAVFMVCFKPSPSGGKFPVYTTPEVVAALTTAAPTTPPTTTTVPAATTAKTLTTTKKPTTVLPARDAGPGFSVCRNVILRSSLYRSAALGIPSNSGSITSMSLVRQFSSRRCVNGVNFNFDGSVAIATRGCRGEFRICQRQDTRDPPVAALTTDTVVTTSSPSPVPLTTEDTSTGCHKLGLKSTKGTPVRKLVMRDNSGHIATITSVTLLEEFSHRKCRERDTYFYNESLLFVTGRCFGFFLVCFKTPTQKPSTPSPTPIHNSTTHATVPDTTTTRKPSCKIVSLTSTPKYPDVRVILDSMYRHVNITSVTLIIERSEHRCRPGKGYLVKESSIIARKGCAGDFAVCFEITPVESTTTPDASTGGSETTPGITNTTGASTAEPSTQEKSLTVTTTIVPDLTTNSSITESSTTQSENTNATVTSTVDTQTTQESTNSTVTPTVENQTTQESTNATLTPTVENQTTQESTNATVTPTVETQTTQESTNATVATSSSVTNATTPAGQTDSTPVTSTAENQTSGITNVTTPTVSQTTPITNVISQPATTTQTVPITNATQIMGNDTSAVTTPIVSDTTSTPTNVTQIDSATNTSTGSTPATQTNGINIATTTPAASQTSTTITLTLRPIDYFPTDAATTATVTNGSTTATPSQPAPTAPTTEPQITGNNSTASSSTFRNQLSGNNDSPTTFSTPQVGGYTNTTEVPTTERSNGTQNDGNATASVTPGSTSTIVPTTINSTSVTWTGPPSYLTCTVVGLASTATSPDVSIIKDTFGIPADIQYMELIMSSTSGGLCRKGETFLYMGAVVIAENGCAGAFEGFH</sequence>
<feature type="compositionally biased region" description="Basic and acidic residues" evidence="1">
    <location>
        <begin position="33"/>
        <end position="43"/>
    </location>
</feature>